<evidence type="ECO:0000259" key="1">
    <source>
        <dbReference type="Pfam" id="PF13649"/>
    </source>
</evidence>
<dbReference type="Pfam" id="PF13649">
    <property type="entry name" value="Methyltransf_25"/>
    <property type="match status" value="1"/>
</dbReference>
<dbReference type="CDD" id="cd02440">
    <property type="entry name" value="AdoMet_MTases"/>
    <property type="match status" value="1"/>
</dbReference>
<dbReference type="AlphaFoldDB" id="A0AAE3G8Q9"/>
<name>A0AAE3G8Q9_9GAMM</name>
<keyword evidence="3" id="KW-1185">Reference proteome</keyword>
<keyword evidence="2" id="KW-0489">Methyltransferase</keyword>
<evidence type="ECO:0000313" key="2">
    <source>
        <dbReference type="EMBL" id="MCP1675882.1"/>
    </source>
</evidence>
<dbReference type="SUPFAM" id="SSF53335">
    <property type="entry name" value="S-adenosyl-L-methionine-dependent methyltransferases"/>
    <property type="match status" value="1"/>
</dbReference>
<feature type="domain" description="Methyltransferase" evidence="1">
    <location>
        <begin position="42"/>
        <end position="128"/>
    </location>
</feature>
<keyword evidence="2" id="KW-0808">Transferase</keyword>
<comment type="caution">
    <text evidence="2">The sequence shown here is derived from an EMBL/GenBank/DDBJ whole genome shotgun (WGS) entry which is preliminary data.</text>
</comment>
<dbReference type="EMBL" id="JALJXV010000007">
    <property type="protein sequence ID" value="MCP1675882.1"/>
    <property type="molecule type" value="Genomic_DNA"/>
</dbReference>
<dbReference type="Gene3D" id="3.40.50.150">
    <property type="entry name" value="Vaccinia Virus protein VP39"/>
    <property type="match status" value="1"/>
</dbReference>
<protein>
    <submittedName>
        <fullName evidence="2">SAM-dependent methyltransferase</fullName>
    </submittedName>
</protein>
<dbReference type="InterPro" id="IPR029063">
    <property type="entry name" value="SAM-dependent_MTases_sf"/>
</dbReference>
<gene>
    <name evidence="2" type="ORF">J2T57_003037</name>
</gene>
<dbReference type="GO" id="GO:0008168">
    <property type="term" value="F:methyltransferase activity"/>
    <property type="evidence" value="ECO:0007669"/>
    <property type="project" value="UniProtKB-KW"/>
</dbReference>
<evidence type="ECO:0000313" key="3">
    <source>
        <dbReference type="Proteomes" id="UP001205843"/>
    </source>
</evidence>
<dbReference type="GO" id="GO:0032259">
    <property type="term" value="P:methylation"/>
    <property type="evidence" value="ECO:0007669"/>
    <property type="project" value="UniProtKB-KW"/>
</dbReference>
<dbReference type="Proteomes" id="UP001205843">
    <property type="component" value="Unassembled WGS sequence"/>
</dbReference>
<dbReference type="InterPro" id="IPR041698">
    <property type="entry name" value="Methyltransf_25"/>
</dbReference>
<proteinExistence type="predicted"/>
<accession>A0AAE3G8Q9</accession>
<reference evidence="2" key="1">
    <citation type="submission" date="2022-03" db="EMBL/GenBank/DDBJ databases">
        <title>Genomic Encyclopedia of Type Strains, Phase III (KMG-III): the genomes of soil and plant-associated and newly described type strains.</title>
        <authorList>
            <person name="Whitman W."/>
        </authorList>
    </citation>
    <scope>NUCLEOTIDE SEQUENCE</scope>
    <source>
        <strain evidence="2">ANL 6-2</strain>
    </source>
</reference>
<dbReference type="RefSeq" id="WP_253480031.1">
    <property type="nucleotide sequence ID" value="NZ_JALJXV010000007.1"/>
</dbReference>
<sequence>MSDADQIAKWNSRYRDADPNDARAAEVLSRHMHLLPTAGSALDVACGIGGNGILLASHGLETSAWDVSDVAVDAINRFASNHYLPLTGAVRDAVTDPPAPGSVDVIACTRFLDRSLCPALAAALKPGGLLFYQTFTRLRVHGGGPSNPDYLLKDGELLSLFPTLSPVIYVEERDLGDIAQGFRDQAMLVALRSA</sequence>
<organism evidence="2 3">
    <name type="scientific">Natronocella acetinitrilica</name>
    <dbReference type="NCBI Taxonomy" id="414046"/>
    <lineage>
        <taxon>Bacteria</taxon>
        <taxon>Pseudomonadati</taxon>
        <taxon>Pseudomonadota</taxon>
        <taxon>Gammaproteobacteria</taxon>
        <taxon>Chromatiales</taxon>
        <taxon>Ectothiorhodospiraceae</taxon>
        <taxon>Natronocella</taxon>
    </lineage>
</organism>